<comment type="caution">
    <text evidence="3">The sequence shown here is derived from an EMBL/GenBank/DDBJ whole genome shotgun (WGS) entry which is preliminary data.</text>
</comment>
<accession>A0A7Y7M7E5</accession>
<evidence type="ECO:0000256" key="1">
    <source>
        <dbReference type="SAM" id="MobiDB-lite"/>
    </source>
</evidence>
<protein>
    <submittedName>
        <fullName evidence="3">Uncharacterized protein</fullName>
    </submittedName>
</protein>
<evidence type="ECO:0000313" key="3">
    <source>
        <dbReference type="EMBL" id="NVN13012.1"/>
    </source>
</evidence>
<dbReference type="Proteomes" id="UP000534870">
    <property type="component" value="Unassembled WGS sequence"/>
</dbReference>
<feature type="compositionally biased region" description="Basic and acidic residues" evidence="1">
    <location>
        <begin position="31"/>
        <end position="49"/>
    </location>
</feature>
<proteinExistence type="predicted"/>
<sequence length="67" mass="7535">MRVRSFSVFMTGLCLSGALASAVPGQAMAQHWDRHWDQHRGDPYRDRGGWHGRGGPGWHDDRHRGPG</sequence>
<reference evidence="3 4" key="1">
    <citation type="submission" date="2020-06" db="EMBL/GenBank/DDBJ databases">
        <title>Description of novel acetic acid bacteria.</title>
        <authorList>
            <person name="Sombolestani A."/>
        </authorList>
    </citation>
    <scope>NUCLEOTIDE SEQUENCE [LARGE SCALE GENOMIC DNA]</scope>
    <source>
        <strain evidence="3 4">LMG 31431</strain>
    </source>
</reference>
<gene>
    <name evidence="3" type="ORF">HUK84_18070</name>
</gene>
<feature type="chain" id="PRO_5030900110" evidence="2">
    <location>
        <begin position="30"/>
        <end position="67"/>
    </location>
</feature>
<dbReference type="EMBL" id="JABXXP010000690">
    <property type="protein sequence ID" value="NVN13012.1"/>
    <property type="molecule type" value="Genomic_DNA"/>
</dbReference>
<feature type="signal peptide" evidence="2">
    <location>
        <begin position="1"/>
        <end position="29"/>
    </location>
</feature>
<evidence type="ECO:0000313" key="4">
    <source>
        <dbReference type="Proteomes" id="UP000534870"/>
    </source>
</evidence>
<evidence type="ECO:0000256" key="2">
    <source>
        <dbReference type="SAM" id="SignalP"/>
    </source>
</evidence>
<keyword evidence="2" id="KW-0732">Signal</keyword>
<organism evidence="3 4">
    <name type="scientific">Nguyenibacter vanlangensis</name>
    <dbReference type="NCBI Taxonomy" id="1216886"/>
    <lineage>
        <taxon>Bacteria</taxon>
        <taxon>Pseudomonadati</taxon>
        <taxon>Pseudomonadota</taxon>
        <taxon>Alphaproteobacteria</taxon>
        <taxon>Acetobacterales</taxon>
        <taxon>Acetobacteraceae</taxon>
        <taxon>Nguyenibacter</taxon>
    </lineage>
</organism>
<feature type="region of interest" description="Disordered" evidence="1">
    <location>
        <begin position="28"/>
        <end position="67"/>
    </location>
</feature>
<name>A0A7Y7M7E5_9PROT</name>
<dbReference type="AlphaFoldDB" id="A0A7Y7M7E5"/>
<feature type="compositionally biased region" description="Basic and acidic residues" evidence="1">
    <location>
        <begin position="58"/>
        <end position="67"/>
    </location>
</feature>
<feature type="non-terminal residue" evidence="3">
    <location>
        <position position="67"/>
    </location>
</feature>